<dbReference type="InterPro" id="IPR042406">
    <property type="entry name" value="VKORC1/VKORC1L1"/>
</dbReference>
<dbReference type="AlphaFoldDB" id="A0AAJ7L8E7"/>
<dbReference type="GeneID" id="108865163"/>
<comment type="similarity">
    <text evidence="2">Belongs to the VKOR family.</text>
</comment>
<evidence type="ECO:0000256" key="1">
    <source>
        <dbReference type="ARBA" id="ARBA00004477"/>
    </source>
</evidence>
<keyword evidence="6" id="KW-0256">Endoplasmic reticulum</keyword>
<dbReference type="EC" id="1.17.4.4" evidence="3"/>
<keyword evidence="5" id="KW-0874">Quinone</keyword>
<feature type="transmembrane region" description="Helical" evidence="12">
    <location>
        <begin position="156"/>
        <end position="175"/>
    </location>
</feature>
<accession>A0AAJ7L8E7</accession>
<evidence type="ECO:0000256" key="5">
    <source>
        <dbReference type="ARBA" id="ARBA00022719"/>
    </source>
</evidence>
<keyword evidence="8" id="KW-0560">Oxidoreductase</keyword>
<evidence type="ECO:0000256" key="3">
    <source>
        <dbReference type="ARBA" id="ARBA00012278"/>
    </source>
</evidence>
<evidence type="ECO:0000259" key="13">
    <source>
        <dbReference type="SMART" id="SM00756"/>
    </source>
</evidence>
<dbReference type="Gene3D" id="1.20.1440.130">
    <property type="entry name" value="VKOR domain"/>
    <property type="match status" value="1"/>
</dbReference>
<evidence type="ECO:0000313" key="15">
    <source>
        <dbReference type="RefSeq" id="XP_018497422.1"/>
    </source>
</evidence>
<feature type="transmembrane region" description="Helical" evidence="12">
    <location>
        <begin position="35"/>
        <end position="53"/>
    </location>
</feature>
<organism evidence="14 15">
    <name type="scientific">Galendromus occidentalis</name>
    <name type="common">western predatory mite</name>
    <dbReference type="NCBI Taxonomy" id="34638"/>
    <lineage>
        <taxon>Eukaryota</taxon>
        <taxon>Metazoa</taxon>
        <taxon>Ecdysozoa</taxon>
        <taxon>Arthropoda</taxon>
        <taxon>Chelicerata</taxon>
        <taxon>Arachnida</taxon>
        <taxon>Acari</taxon>
        <taxon>Parasitiformes</taxon>
        <taxon>Mesostigmata</taxon>
        <taxon>Gamasina</taxon>
        <taxon>Phytoseioidea</taxon>
        <taxon>Phytoseiidae</taxon>
        <taxon>Typhlodrominae</taxon>
        <taxon>Galendromus</taxon>
    </lineage>
</organism>
<dbReference type="GO" id="GO:0042373">
    <property type="term" value="P:vitamin K metabolic process"/>
    <property type="evidence" value="ECO:0007669"/>
    <property type="project" value="InterPro"/>
</dbReference>
<evidence type="ECO:0000256" key="4">
    <source>
        <dbReference type="ARBA" id="ARBA00022692"/>
    </source>
</evidence>
<protein>
    <recommendedName>
        <fullName evidence="3">vitamin-K-epoxide reductase (warfarin-sensitive)</fullName>
        <ecNumber evidence="3">1.17.4.4</ecNumber>
    </recommendedName>
</protein>
<evidence type="ECO:0000256" key="10">
    <source>
        <dbReference type="ARBA" id="ARBA00023157"/>
    </source>
</evidence>
<dbReference type="PANTHER" id="PTHR14519">
    <property type="entry name" value="VITAMIN K EPOXIDE REDUCTASE COMPLEX, SUBUNIT 1"/>
    <property type="match status" value="1"/>
</dbReference>
<feature type="transmembrane region" description="Helical" evidence="12">
    <location>
        <begin position="101"/>
        <end position="122"/>
    </location>
</feature>
<keyword evidence="14" id="KW-1185">Reference proteome</keyword>
<dbReference type="PANTHER" id="PTHR14519:SF8">
    <property type="entry name" value="VITAMIN K EPOXIDE REDUCTASE COMPLEX SUBUNIT 1"/>
    <property type="match status" value="1"/>
</dbReference>
<dbReference type="GO" id="GO:0005789">
    <property type="term" value="C:endoplasmic reticulum membrane"/>
    <property type="evidence" value="ECO:0007669"/>
    <property type="project" value="UniProtKB-SubCell"/>
</dbReference>
<name>A0AAJ7L8E7_9ACAR</name>
<evidence type="ECO:0000256" key="6">
    <source>
        <dbReference type="ARBA" id="ARBA00022824"/>
    </source>
</evidence>
<dbReference type="Proteomes" id="UP000694867">
    <property type="component" value="Unplaced"/>
</dbReference>
<dbReference type="CDD" id="cd12917">
    <property type="entry name" value="VKOR_euk"/>
    <property type="match status" value="1"/>
</dbReference>
<feature type="transmembrane region" description="Helical" evidence="12">
    <location>
        <begin position="127"/>
        <end position="150"/>
    </location>
</feature>
<reference evidence="15" key="1">
    <citation type="submission" date="2025-08" db="UniProtKB">
        <authorList>
            <consortium name="RefSeq"/>
        </authorList>
    </citation>
    <scope>IDENTIFICATION</scope>
</reference>
<dbReference type="RefSeq" id="XP_018497422.1">
    <property type="nucleotide sequence ID" value="XM_018641906.2"/>
</dbReference>
<evidence type="ECO:0000256" key="7">
    <source>
        <dbReference type="ARBA" id="ARBA00022989"/>
    </source>
</evidence>
<dbReference type="InterPro" id="IPR038354">
    <property type="entry name" value="VKOR_sf"/>
</dbReference>
<evidence type="ECO:0000256" key="8">
    <source>
        <dbReference type="ARBA" id="ARBA00023002"/>
    </source>
</evidence>
<gene>
    <name evidence="15" type="primary">LOC108865163</name>
</gene>
<proteinExistence type="inferred from homology"/>
<comment type="subcellular location">
    <subcellularLocation>
        <location evidence="1">Endoplasmic reticulum membrane</location>
        <topology evidence="1">Multi-pass membrane protein</topology>
    </subcellularLocation>
</comment>
<evidence type="ECO:0000256" key="11">
    <source>
        <dbReference type="ARBA" id="ARBA00023284"/>
    </source>
</evidence>
<keyword evidence="11" id="KW-0676">Redox-active center</keyword>
<keyword evidence="10" id="KW-1015">Disulfide bond</keyword>
<evidence type="ECO:0000313" key="14">
    <source>
        <dbReference type="Proteomes" id="UP000694867"/>
    </source>
</evidence>
<evidence type="ECO:0000256" key="12">
    <source>
        <dbReference type="SAM" id="Phobius"/>
    </source>
</evidence>
<dbReference type="GO" id="GO:0048038">
    <property type="term" value="F:quinone binding"/>
    <property type="evidence" value="ECO:0007669"/>
    <property type="project" value="UniProtKB-KW"/>
</dbReference>
<dbReference type="KEGG" id="goe:108865163"/>
<keyword evidence="7 12" id="KW-1133">Transmembrane helix</keyword>
<dbReference type="Pfam" id="PF07884">
    <property type="entry name" value="VKOR"/>
    <property type="match status" value="1"/>
</dbReference>
<feature type="domain" description="Vitamin K epoxide reductase" evidence="13">
    <location>
        <begin position="30"/>
        <end position="178"/>
    </location>
</feature>
<keyword evidence="9 12" id="KW-0472">Membrane</keyword>
<keyword evidence="4 12" id="KW-0812">Transmembrane</keyword>
<sequence>MGREPQNSIEMSLARARAMIPRPLKDWHPYRRAQLAHLVFCAMGIGVSMYALYVEVNKITTPAYKPMCDISEHVKCSRVLVSEYSRGFGLLGSFFGADSPLNMSNCAFGIVFYMIVFCLGFIHQPTVLYLTVWFVVLAYVMSMYLMAVLIFVLSDFCVVCATIYAINTLLMLATFSRYSCSPKIAQEKLYKSQKKYN</sequence>
<dbReference type="InterPro" id="IPR012932">
    <property type="entry name" value="VKOR"/>
</dbReference>
<dbReference type="SMART" id="SM00756">
    <property type="entry name" value="VKc"/>
    <property type="match status" value="1"/>
</dbReference>
<dbReference type="GO" id="GO:0047057">
    <property type="term" value="F:vitamin-K-epoxide reductase (warfarin-sensitive) activity"/>
    <property type="evidence" value="ECO:0007669"/>
    <property type="project" value="UniProtKB-EC"/>
</dbReference>
<evidence type="ECO:0000256" key="9">
    <source>
        <dbReference type="ARBA" id="ARBA00023136"/>
    </source>
</evidence>
<evidence type="ECO:0000256" key="2">
    <source>
        <dbReference type="ARBA" id="ARBA00006214"/>
    </source>
</evidence>